<dbReference type="InterPro" id="IPR005055">
    <property type="entry name" value="A10/PebIII"/>
</dbReference>
<dbReference type="Pfam" id="PF03392">
    <property type="entry name" value="OS-D"/>
    <property type="match status" value="1"/>
</dbReference>
<keyword evidence="1" id="KW-0732">Signal</keyword>
<dbReference type="AlphaFoldDB" id="A0AAV7XZ43"/>
<dbReference type="Proteomes" id="UP001075354">
    <property type="component" value="Chromosome 2"/>
</dbReference>
<gene>
    <name evidence="2" type="ORF">ONE63_005311</name>
</gene>
<name>A0AAV7XZ43_9NEOP</name>
<feature type="chain" id="PRO_5043597084" evidence="1">
    <location>
        <begin position="29"/>
        <end position="121"/>
    </location>
</feature>
<accession>A0AAV7XZ43</accession>
<feature type="signal peptide" evidence="1">
    <location>
        <begin position="1"/>
        <end position="28"/>
    </location>
</feature>
<evidence type="ECO:0000256" key="1">
    <source>
        <dbReference type="SAM" id="SignalP"/>
    </source>
</evidence>
<proteinExistence type="predicted"/>
<dbReference type="InterPro" id="IPR036682">
    <property type="entry name" value="OS_D_A10/PebIII_sf"/>
</dbReference>
<sequence>MTRFACSLSVVAAVAAVLLLAATSPAAAAPQGSKTFGTGNINSFLSNPNIVRETIDCLKDTAPCKRLGVSLKQAIPEVVNNRCARCNPSQAANAQKLIDYVRANHPQDYRIIIDKYTVRSG</sequence>
<dbReference type="PANTHER" id="PTHR11257">
    <property type="entry name" value="CHEMOSENSORY PROTEIN-RELATED"/>
    <property type="match status" value="1"/>
</dbReference>
<dbReference type="EMBL" id="JAPTSV010000002">
    <property type="protein sequence ID" value="KAJ1530403.1"/>
    <property type="molecule type" value="Genomic_DNA"/>
</dbReference>
<dbReference type="SUPFAM" id="SSF100910">
    <property type="entry name" value="Chemosensory protein Csp2"/>
    <property type="match status" value="1"/>
</dbReference>
<dbReference type="Gene3D" id="1.10.2080.10">
    <property type="entry name" value="Insect odorant-binding protein A10/Ejaculatory bulb-specific protein 3"/>
    <property type="match status" value="1"/>
</dbReference>
<evidence type="ECO:0000313" key="2">
    <source>
        <dbReference type="EMBL" id="KAJ1530403.1"/>
    </source>
</evidence>
<evidence type="ECO:0000313" key="3">
    <source>
        <dbReference type="Proteomes" id="UP001075354"/>
    </source>
</evidence>
<protein>
    <submittedName>
        <fullName evidence="2">Uncharacterized protein</fullName>
    </submittedName>
</protein>
<reference evidence="2" key="1">
    <citation type="submission" date="2022-12" db="EMBL/GenBank/DDBJ databases">
        <title>Chromosome-level genome assembly of the bean flower thrips Megalurothrips usitatus.</title>
        <authorList>
            <person name="Ma L."/>
            <person name="Liu Q."/>
            <person name="Li H."/>
            <person name="Cai W."/>
        </authorList>
    </citation>
    <scope>NUCLEOTIDE SEQUENCE</scope>
    <source>
        <strain evidence="2">Cailab_2022a</strain>
    </source>
</reference>
<dbReference type="PANTHER" id="PTHR11257:SF13">
    <property type="entry name" value="GEO07322P1"/>
    <property type="match status" value="1"/>
</dbReference>
<keyword evidence="3" id="KW-1185">Reference proteome</keyword>
<organism evidence="2 3">
    <name type="scientific">Megalurothrips usitatus</name>
    <name type="common">bean blossom thrips</name>
    <dbReference type="NCBI Taxonomy" id="439358"/>
    <lineage>
        <taxon>Eukaryota</taxon>
        <taxon>Metazoa</taxon>
        <taxon>Ecdysozoa</taxon>
        <taxon>Arthropoda</taxon>
        <taxon>Hexapoda</taxon>
        <taxon>Insecta</taxon>
        <taxon>Pterygota</taxon>
        <taxon>Neoptera</taxon>
        <taxon>Paraneoptera</taxon>
        <taxon>Thysanoptera</taxon>
        <taxon>Terebrantia</taxon>
        <taxon>Thripoidea</taxon>
        <taxon>Thripidae</taxon>
        <taxon>Megalurothrips</taxon>
    </lineage>
</organism>
<comment type="caution">
    <text evidence="2">The sequence shown here is derived from an EMBL/GenBank/DDBJ whole genome shotgun (WGS) entry which is preliminary data.</text>
</comment>